<dbReference type="Proteomes" id="UP000250088">
    <property type="component" value="Chromosome"/>
</dbReference>
<dbReference type="KEGG" id="naj:B1756_18745"/>
<proteinExistence type="predicted"/>
<organism evidence="4 5">
    <name type="scientific">Natrarchaeobaculum aegyptiacum</name>
    <dbReference type="NCBI Taxonomy" id="745377"/>
    <lineage>
        <taxon>Archaea</taxon>
        <taxon>Methanobacteriati</taxon>
        <taxon>Methanobacteriota</taxon>
        <taxon>Stenosarchaea group</taxon>
        <taxon>Halobacteria</taxon>
        <taxon>Halobacteriales</taxon>
        <taxon>Natrialbaceae</taxon>
        <taxon>Natrarchaeobaculum</taxon>
    </lineage>
</organism>
<keyword evidence="2" id="KW-0812">Transmembrane</keyword>
<name>A0A2Z2HW63_9EURY</name>
<accession>A0A2Z2HW63</accession>
<feature type="region of interest" description="Disordered" evidence="1">
    <location>
        <begin position="271"/>
        <end position="296"/>
    </location>
</feature>
<feature type="compositionally biased region" description="Acidic residues" evidence="1">
    <location>
        <begin position="278"/>
        <end position="295"/>
    </location>
</feature>
<dbReference type="GeneID" id="32896156"/>
<evidence type="ECO:0000313" key="5">
    <source>
        <dbReference type="Proteomes" id="UP000250088"/>
    </source>
</evidence>
<dbReference type="OrthoDB" id="157486at2157"/>
<gene>
    <name evidence="4" type="ORF">B1756_18745</name>
</gene>
<feature type="transmembrane region" description="Helical" evidence="2">
    <location>
        <begin position="135"/>
        <end position="155"/>
    </location>
</feature>
<protein>
    <submittedName>
        <fullName evidence="4">Permease</fullName>
    </submittedName>
</protein>
<evidence type="ECO:0000256" key="1">
    <source>
        <dbReference type="SAM" id="MobiDB-lite"/>
    </source>
</evidence>
<reference evidence="5" key="1">
    <citation type="submission" date="2017-02" db="EMBL/GenBank/DDBJ databases">
        <title>Natronthermophilus aegyptiacus gen. nov.,sp. nov., an aerobic, extremely halophilic alkalithermophilic archaeon isolated from the athalassohaline Wadi An Natrun, Egypt.</title>
        <authorList>
            <person name="Zhao B."/>
        </authorList>
    </citation>
    <scope>NUCLEOTIDE SEQUENCE [LARGE SCALE GENOMIC DNA]</scope>
    <source>
        <strain evidence="5">JW/NM-HA 15</strain>
    </source>
</reference>
<feature type="transmembrane region" description="Helical" evidence="2">
    <location>
        <begin position="28"/>
        <end position="49"/>
    </location>
</feature>
<dbReference type="AlphaFoldDB" id="A0A2Z2HW63"/>
<feature type="transmembrane region" description="Helical" evidence="2">
    <location>
        <begin position="96"/>
        <end position="115"/>
    </location>
</feature>
<feature type="domain" description="Cell division protein A N-terminal" evidence="3">
    <location>
        <begin position="10"/>
        <end position="156"/>
    </location>
</feature>
<evidence type="ECO:0000256" key="2">
    <source>
        <dbReference type="SAM" id="Phobius"/>
    </source>
</evidence>
<feature type="region of interest" description="Disordered" evidence="1">
    <location>
        <begin position="246"/>
        <end position="265"/>
    </location>
</feature>
<feature type="transmembrane region" description="Helical" evidence="2">
    <location>
        <begin position="69"/>
        <end position="89"/>
    </location>
</feature>
<dbReference type="Pfam" id="PF23600">
    <property type="entry name" value="CdpA_N"/>
    <property type="match status" value="1"/>
</dbReference>
<keyword evidence="5" id="KW-1185">Reference proteome</keyword>
<keyword evidence="2" id="KW-0472">Membrane</keyword>
<evidence type="ECO:0000259" key="3">
    <source>
        <dbReference type="Pfam" id="PF23600"/>
    </source>
</evidence>
<evidence type="ECO:0000313" key="4">
    <source>
        <dbReference type="EMBL" id="ARS91559.1"/>
    </source>
</evidence>
<keyword evidence="2" id="KW-1133">Transmembrane helix</keyword>
<dbReference type="EMBL" id="CP019893">
    <property type="protein sequence ID" value="ARS91559.1"/>
    <property type="molecule type" value="Genomic_DNA"/>
</dbReference>
<dbReference type="InterPro" id="IPR055563">
    <property type="entry name" value="CdpA_N"/>
</dbReference>
<dbReference type="RefSeq" id="WP_086889928.1">
    <property type="nucleotide sequence ID" value="NZ_CP019893.1"/>
</dbReference>
<sequence>MAADSLENGRLFALYRRYIGEPEDRTDVYLGFSLFLGGIGLAVVALALFLWSATLETHTDAYYASVRPAYALVMAALPITMLGIVVLLPADRKVRYTSMAGVVLTIVAAAGFVYAYPEDWYFHGQDYTLEVVVTYAVGVAGVTASTGAALIAHYLELARSVDVIESADESDADAEEEAESYTDEEIRRDIDAAMDGVELSWGGVEKSDNTQLQFETHEFDDVNVDVTAKTTRSSGVDEQVAGLKGLKGGEKKKTTSSESVEDQTAKLRELRTQRMAEEGPDGAELESGAETEEGLLETLRNRVRSLLGRN</sequence>